<proteinExistence type="predicted"/>
<organism evidence="1 2">
    <name type="scientific">Catharanthus roseus</name>
    <name type="common">Madagascar periwinkle</name>
    <name type="synonym">Vinca rosea</name>
    <dbReference type="NCBI Taxonomy" id="4058"/>
    <lineage>
        <taxon>Eukaryota</taxon>
        <taxon>Viridiplantae</taxon>
        <taxon>Streptophyta</taxon>
        <taxon>Embryophyta</taxon>
        <taxon>Tracheophyta</taxon>
        <taxon>Spermatophyta</taxon>
        <taxon>Magnoliopsida</taxon>
        <taxon>eudicotyledons</taxon>
        <taxon>Gunneridae</taxon>
        <taxon>Pentapetalae</taxon>
        <taxon>asterids</taxon>
        <taxon>lamiids</taxon>
        <taxon>Gentianales</taxon>
        <taxon>Apocynaceae</taxon>
        <taxon>Rauvolfioideae</taxon>
        <taxon>Vinceae</taxon>
        <taxon>Catharanthinae</taxon>
        <taxon>Catharanthus</taxon>
    </lineage>
</organism>
<keyword evidence="2" id="KW-1185">Reference proteome</keyword>
<name>A0ACC0BMK7_CATRO</name>
<reference evidence="2" key="1">
    <citation type="journal article" date="2023" name="Nat. Plants">
        <title>Single-cell RNA sequencing provides a high-resolution roadmap for understanding the multicellular compartmentation of specialized metabolism.</title>
        <authorList>
            <person name="Sun S."/>
            <person name="Shen X."/>
            <person name="Li Y."/>
            <person name="Li Y."/>
            <person name="Wang S."/>
            <person name="Li R."/>
            <person name="Zhang H."/>
            <person name="Shen G."/>
            <person name="Guo B."/>
            <person name="Wei J."/>
            <person name="Xu J."/>
            <person name="St-Pierre B."/>
            <person name="Chen S."/>
            <person name="Sun C."/>
        </authorList>
    </citation>
    <scope>NUCLEOTIDE SEQUENCE [LARGE SCALE GENOMIC DNA]</scope>
</reference>
<dbReference type="Proteomes" id="UP001060085">
    <property type="component" value="Linkage Group LG03"/>
</dbReference>
<gene>
    <name evidence="1" type="ORF">M9H77_14270</name>
</gene>
<sequence>MHTSEGEEEAAMYLFFINTMHRTSLLDGLNGLLTDRSFTSDAANVVFDLMLLRTYLHCSIKWGHCPSLSRKDYKWGHLSDIKNALSRAADHRSRHELSRFSVEVSRLPEIIQRCKPIIRQDCLNFLDSSYRFDFDTEKLSLFVTAIDASLCALLDWNLADVLIGDVKAQIVSLKENMNFFNEVFEFALKCCKHEDIFEEFKIHLQELAWRTACLLLLYWVQLDVKEENMAPRMDVMILSDLLEKSSPLNPDVTRMYITVLVSKPPPVELRFDMGKLAHMFVEFLSENLQVDDLKNDGIQMLFVELIFFFTFLMDRQKVEELARGRLILTQVDALVDEVVPLISSLSSGGTEEDISGKRNFLLHNFLEKANAIKIQVRKICAPLFQDQQCFNFPACFNVSTRIDSLLENLKDSCNLQFSKHLITMLREELFSLKELNLEEFSILELQNEHKEIKDLWIRIVKMGYNAERAANSFKYMNFLWHDILYFSDVVEEVKLIKGEMKRINDQHVYDIEALNFGMSPNGTLLPLQAHIPLHAHIPSVDKLVGFKDEMKEIMDQLIGGSDELDIVSIVGMPGSGKTTLAKKVYGSIQHHFHRCAWCTVSQTFNSKRMFMDILKGVGSSGDSNENEGDLAQRAYQSLKGQKYLIVLDDIWDVRAWNALHLSFPDDNKGSRIIFTSRIHDLISKAKSGCVPFPLKLLPEKESWELLEKNIFDQDYSCPTNIFVDIGMQIAKKCKGLTLAVLLIAGLLKKDIENLDWWRQVGERLDKLVAIEDCKGFIPKHETKSLEFVAEEYLMDLVGRSLVTAIKRSSTGRIKTCIVHDLLREFCFAKGEAEKVFKVFNGNEDSNKYLHYRMCIQDNCWSSFLHHENGSPAPFVHSLLPFPKDDHEPAERQTITELTLLKCLIIACNLKSVPAASINKLQNLETLVLENCLHFYAESEFQLMAKVEAFMYKRSVYSYWLLQ</sequence>
<comment type="caution">
    <text evidence="1">The sequence shown here is derived from an EMBL/GenBank/DDBJ whole genome shotgun (WGS) entry which is preliminary data.</text>
</comment>
<protein>
    <submittedName>
        <fullName evidence="1">Uncharacterized protein</fullName>
    </submittedName>
</protein>
<dbReference type="EMBL" id="CM044703">
    <property type="protein sequence ID" value="KAI5673906.1"/>
    <property type="molecule type" value="Genomic_DNA"/>
</dbReference>
<evidence type="ECO:0000313" key="2">
    <source>
        <dbReference type="Proteomes" id="UP001060085"/>
    </source>
</evidence>
<evidence type="ECO:0000313" key="1">
    <source>
        <dbReference type="EMBL" id="KAI5673906.1"/>
    </source>
</evidence>
<accession>A0ACC0BMK7</accession>